<dbReference type="CDD" id="cd04733">
    <property type="entry name" value="OYE_like_2_FMN"/>
    <property type="match status" value="1"/>
</dbReference>
<dbReference type="Proteomes" id="UP001560685">
    <property type="component" value="Unassembled WGS sequence"/>
</dbReference>
<dbReference type="RefSeq" id="WP_369313527.1">
    <property type="nucleotide sequence ID" value="NZ_JBEHZE010000001.1"/>
</dbReference>
<gene>
    <name evidence="5" type="ORF">ABFZ84_08330</name>
</gene>
<evidence type="ECO:0000256" key="1">
    <source>
        <dbReference type="ARBA" id="ARBA00022630"/>
    </source>
</evidence>
<sequence length="435" mass="47528">MTDISSTSSLSKPLSLPSGGSLRNRIAKGAMTEGLADEYSRATERHVTLYRRWAEGGAGMLLTGNVMVDRRYLERPRNVVIDGPQSDEQIDRLKRWSGAAREVGADIWMQISHAGRQTPQIVTTEPVAPSAIGMGLPGDTFAAPRALTETEIHEVIGRFAHTASVAKRTGFSGVQIHAAHGYLISEFLSPLVNHREDDWGGPLENRARLLMQVIKEVRAQVGSGFPVSVKLNSSDFQKGGFSADDSLQVARWLNDAGVDLLEISGGSYEQPAMMDMDGMDAPYEEEKRASTKAREAYFLSYAEEIRQVAKMPLMVTGGFRSRAGMEDALASGACDLCGIARPLCVNPDVPNELMRGVIDAAPSWEKKFRIGPGILGPNSSIGLIKMLNGFGVMAFFYENIFRLADGKDTKQKMALLPAFIKYQMQEAKKAKALVR</sequence>
<protein>
    <submittedName>
        <fullName evidence="5">NADH:flavin oxidoreductase/NADH oxidase family protein</fullName>
    </submittedName>
</protein>
<proteinExistence type="predicted"/>
<evidence type="ECO:0000256" key="3">
    <source>
        <dbReference type="SAM" id="MobiDB-lite"/>
    </source>
</evidence>
<dbReference type="EMBL" id="JBEHZE010000001">
    <property type="protein sequence ID" value="MEX6633555.1"/>
    <property type="molecule type" value="Genomic_DNA"/>
</dbReference>
<evidence type="ECO:0000256" key="2">
    <source>
        <dbReference type="ARBA" id="ARBA00023002"/>
    </source>
</evidence>
<organism evidence="5 6">
    <name type="scientific">Hyphococcus lacteus</name>
    <dbReference type="NCBI Taxonomy" id="3143536"/>
    <lineage>
        <taxon>Bacteria</taxon>
        <taxon>Pseudomonadati</taxon>
        <taxon>Pseudomonadota</taxon>
        <taxon>Alphaproteobacteria</taxon>
        <taxon>Parvularculales</taxon>
        <taxon>Parvularculaceae</taxon>
        <taxon>Hyphococcus</taxon>
    </lineage>
</organism>
<keyword evidence="2" id="KW-0560">Oxidoreductase</keyword>
<dbReference type="InterPro" id="IPR051799">
    <property type="entry name" value="NADH_flavin_oxidoreductase"/>
</dbReference>
<evidence type="ECO:0000259" key="4">
    <source>
        <dbReference type="Pfam" id="PF00724"/>
    </source>
</evidence>
<evidence type="ECO:0000313" key="6">
    <source>
        <dbReference type="Proteomes" id="UP001560685"/>
    </source>
</evidence>
<reference evidence="5 6" key="1">
    <citation type="submission" date="2024-05" db="EMBL/GenBank/DDBJ databases">
        <title>Three bacterial strains, DH-69, EH-24, and ECK-19 isolated from coastal sediments.</title>
        <authorList>
            <person name="Ye Y.-Q."/>
            <person name="Du Z.-J."/>
        </authorList>
    </citation>
    <scope>NUCLEOTIDE SEQUENCE [LARGE SCALE GENOMIC DNA]</scope>
    <source>
        <strain evidence="5 6">ECK-19</strain>
    </source>
</reference>
<accession>A0ABV3Z436</accession>
<dbReference type="InterPro" id="IPR013785">
    <property type="entry name" value="Aldolase_TIM"/>
</dbReference>
<evidence type="ECO:0000313" key="5">
    <source>
        <dbReference type="EMBL" id="MEX6633555.1"/>
    </source>
</evidence>
<dbReference type="InterPro" id="IPR001155">
    <property type="entry name" value="OxRdtase_FMN_N"/>
</dbReference>
<dbReference type="PANTHER" id="PTHR43656:SF2">
    <property type="entry name" value="BINDING OXIDOREDUCTASE, PUTATIVE (AFU_ORTHOLOGUE AFUA_2G08260)-RELATED"/>
    <property type="match status" value="1"/>
</dbReference>
<dbReference type="Pfam" id="PF00724">
    <property type="entry name" value="Oxidored_FMN"/>
    <property type="match status" value="1"/>
</dbReference>
<name>A0ABV3Z436_9PROT</name>
<keyword evidence="6" id="KW-1185">Reference proteome</keyword>
<keyword evidence="1" id="KW-0285">Flavoprotein</keyword>
<feature type="domain" description="NADH:flavin oxidoreductase/NADH oxidase N-terminal" evidence="4">
    <location>
        <begin position="12"/>
        <end position="356"/>
    </location>
</feature>
<dbReference type="PANTHER" id="PTHR43656">
    <property type="entry name" value="BINDING OXIDOREDUCTASE, PUTATIVE (AFU_ORTHOLOGUE AFUA_2G08260)-RELATED"/>
    <property type="match status" value="1"/>
</dbReference>
<comment type="caution">
    <text evidence="5">The sequence shown here is derived from an EMBL/GenBank/DDBJ whole genome shotgun (WGS) entry which is preliminary data.</text>
</comment>
<feature type="region of interest" description="Disordered" evidence="3">
    <location>
        <begin position="1"/>
        <end position="22"/>
    </location>
</feature>
<dbReference type="Gene3D" id="3.20.20.70">
    <property type="entry name" value="Aldolase class I"/>
    <property type="match status" value="1"/>
</dbReference>
<dbReference type="SUPFAM" id="SSF51395">
    <property type="entry name" value="FMN-linked oxidoreductases"/>
    <property type="match status" value="1"/>
</dbReference>